<comment type="caution">
    <text evidence="1">The sequence shown here is derived from an EMBL/GenBank/DDBJ whole genome shotgun (WGS) entry which is preliminary data.</text>
</comment>
<evidence type="ECO:0000313" key="2">
    <source>
        <dbReference type="Proteomes" id="UP001066276"/>
    </source>
</evidence>
<protein>
    <submittedName>
        <fullName evidence="1">Uncharacterized protein</fullName>
    </submittedName>
</protein>
<reference evidence="1" key="1">
    <citation type="journal article" date="2022" name="bioRxiv">
        <title>Sequencing and chromosome-scale assembly of the giantPleurodeles waltlgenome.</title>
        <authorList>
            <person name="Brown T."/>
            <person name="Elewa A."/>
            <person name="Iarovenko S."/>
            <person name="Subramanian E."/>
            <person name="Araus A.J."/>
            <person name="Petzold A."/>
            <person name="Susuki M."/>
            <person name="Suzuki K.-i.T."/>
            <person name="Hayashi T."/>
            <person name="Toyoda A."/>
            <person name="Oliveira C."/>
            <person name="Osipova E."/>
            <person name="Leigh N.D."/>
            <person name="Simon A."/>
            <person name="Yun M.H."/>
        </authorList>
    </citation>
    <scope>NUCLEOTIDE SEQUENCE</scope>
    <source>
        <strain evidence="1">20211129_DDA</strain>
        <tissue evidence="1">Liver</tissue>
    </source>
</reference>
<accession>A0AAV7WSP1</accession>
<gene>
    <name evidence="1" type="ORF">NDU88_003294</name>
</gene>
<dbReference type="EMBL" id="JANPWB010000001">
    <property type="protein sequence ID" value="KAJ1215686.1"/>
    <property type="molecule type" value="Genomic_DNA"/>
</dbReference>
<name>A0AAV7WSP1_PLEWA</name>
<dbReference type="AlphaFoldDB" id="A0AAV7WSP1"/>
<evidence type="ECO:0000313" key="1">
    <source>
        <dbReference type="EMBL" id="KAJ1215686.1"/>
    </source>
</evidence>
<proteinExistence type="predicted"/>
<keyword evidence="2" id="KW-1185">Reference proteome</keyword>
<dbReference type="Proteomes" id="UP001066276">
    <property type="component" value="Chromosome 1_1"/>
</dbReference>
<organism evidence="1 2">
    <name type="scientific">Pleurodeles waltl</name>
    <name type="common">Iberian ribbed newt</name>
    <dbReference type="NCBI Taxonomy" id="8319"/>
    <lineage>
        <taxon>Eukaryota</taxon>
        <taxon>Metazoa</taxon>
        <taxon>Chordata</taxon>
        <taxon>Craniata</taxon>
        <taxon>Vertebrata</taxon>
        <taxon>Euteleostomi</taxon>
        <taxon>Amphibia</taxon>
        <taxon>Batrachia</taxon>
        <taxon>Caudata</taxon>
        <taxon>Salamandroidea</taxon>
        <taxon>Salamandridae</taxon>
        <taxon>Pleurodelinae</taxon>
        <taxon>Pleurodeles</taxon>
    </lineage>
</organism>
<sequence>MRATWQEILHTDYADDHWAGVPESLDSEVRKSRMKFGIFKSLQDCTRNRQIGMGGAPAPLLVRCFDHLVCDVAHILYDCLAPRDTWTALVAMLRKTALTASPFTGHVLLLHDKVDISSLMHHEHCFIAMEMTATKLCILWHWCTHLLNR</sequence>